<comment type="caution">
    <text evidence="2">The sequence shown here is derived from an EMBL/GenBank/DDBJ whole genome shotgun (WGS) entry which is preliminary data.</text>
</comment>
<reference evidence="2" key="1">
    <citation type="submission" date="2023-10" db="EMBL/GenBank/DDBJ databases">
        <title>Genome assemblies of two species of porcelain crab, Petrolisthes cinctipes and Petrolisthes manimaculis (Anomura: Porcellanidae).</title>
        <authorList>
            <person name="Angst P."/>
        </authorList>
    </citation>
    <scope>NUCLEOTIDE SEQUENCE</scope>
    <source>
        <strain evidence="2">PB745_01</strain>
        <tissue evidence="2">Gill</tissue>
    </source>
</reference>
<accession>A0AAE1F620</accession>
<dbReference type="EMBL" id="JAWQEG010003127">
    <property type="protein sequence ID" value="KAK3867811.1"/>
    <property type="molecule type" value="Genomic_DNA"/>
</dbReference>
<evidence type="ECO:0000256" key="1">
    <source>
        <dbReference type="SAM" id="MobiDB-lite"/>
    </source>
</evidence>
<dbReference type="AlphaFoldDB" id="A0AAE1F620"/>
<name>A0AAE1F620_PETCI</name>
<feature type="compositionally biased region" description="Polar residues" evidence="1">
    <location>
        <begin position="69"/>
        <end position="81"/>
    </location>
</feature>
<keyword evidence="3" id="KW-1185">Reference proteome</keyword>
<dbReference type="Proteomes" id="UP001286313">
    <property type="component" value="Unassembled WGS sequence"/>
</dbReference>
<sequence>MGDTNLGERVRGGEVSGKRLGSDSPEALVCGGSHELSEMETKITKPHQDTTSSTGSHSPCGSFRFPGTPTKSPAASPTKSLGTPAKSPVTPPSSPVAEGGPPRFSSSPVNVPTTNSSISMASHHSPSRSKTPTLSISCSPRAPSPSTTPVPSSPLSQNTPEAQKSPHHQRSEPGGKTSSPTGLSQNGRDPTRPPLPSSGDEVNNSQDSPLPNISEIQPRFAKFLENTNKSKYAVNKSRVPDIFTTFTLL</sequence>
<feature type="compositionally biased region" description="Polar residues" evidence="1">
    <location>
        <begin position="176"/>
        <end position="188"/>
    </location>
</feature>
<feature type="compositionally biased region" description="Basic and acidic residues" evidence="1">
    <location>
        <begin position="1"/>
        <end position="21"/>
    </location>
</feature>
<gene>
    <name evidence="2" type="ORF">Pcinc_026753</name>
</gene>
<feature type="compositionally biased region" description="Polar residues" evidence="1">
    <location>
        <begin position="104"/>
        <end position="115"/>
    </location>
</feature>
<feature type="compositionally biased region" description="Basic and acidic residues" evidence="1">
    <location>
        <begin position="35"/>
        <end position="48"/>
    </location>
</feature>
<protein>
    <submittedName>
        <fullName evidence="2">Uncharacterized protein</fullName>
    </submittedName>
</protein>
<feature type="compositionally biased region" description="Polar residues" evidence="1">
    <location>
        <begin position="49"/>
        <end position="59"/>
    </location>
</feature>
<evidence type="ECO:0000313" key="3">
    <source>
        <dbReference type="Proteomes" id="UP001286313"/>
    </source>
</evidence>
<feature type="compositionally biased region" description="Polar residues" evidence="1">
    <location>
        <begin position="200"/>
        <end position="215"/>
    </location>
</feature>
<feature type="compositionally biased region" description="Pro residues" evidence="1">
    <location>
        <begin position="142"/>
        <end position="152"/>
    </location>
</feature>
<proteinExistence type="predicted"/>
<organism evidence="2 3">
    <name type="scientific">Petrolisthes cinctipes</name>
    <name type="common">Flat porcelain crab</name>
    <dbReference type="NCBI Taxonomy" id="88211"/>
    <lineage>
        <taxon>Eukaryota</taxon>
        <taxon>Metazoa</taxon>
        <taxon>Ecdysozoa</taxon>
        <taxon>Arthropoda</taxon>
        <taxon>Crustacea</taxon>
        <taxon>Multicrustacea</taxon>
        <taxon>Malacostraca</taxon>
        <taxon>Eumalacostraca</taxon>
        <taxon>Eucarida</taxon>
        <taxon>Decapoda</taxon>
        <taxon>Pleocyemata</taxon>
        <taxon>Anomura</taxon>
        <taxon>Galatheoidea</taxon>
        <taxon>Porcellanidae</taxon>
        <taxon>Petrolisthes</taxon>
    </lineage>
</organism>
<evidence type="ECO:0000313" key="2">
    <source>
        <dbReference type="EMBL" id="KAK3867811.1"/>
    </source>
</evidence>
<feature type="region of interest" description="Disordered" evidence="1">
    <location>
        <begin position="1"/>
        <end position="216"/>
    </location>
</feature>